<dbReference type="InterPro" id="IPR008969">
    <property type="entry name" value="CarboxyPept-like_regulatory"/>
</dbReference>
<dbReference type="RefSeq" id="WP_089713936.1">
    <property type="nucleotide sequence ID" value="NZ_FMAR01000012.1"/>
</dbReference>
<dbReference type="OrthoDB" id="7432683at2"/>
<keyword evidence="2" id="KW-1185">Reference proteome</keyword>
<name>A0A1C4F8C9_9BACT</name>
<gene>
    <name evidence="1" type="ORF">GA0116948_11282</name>
</gene>
<evidence type="ECO:0000313" key="2">
    <source>
        <dbReference type="Proteomes" id="UP000242818"/>
    </source>
</evidence>
<proteinExistence type="predicted"/>
<sequence>MKRSMQLQVDAPCSQEWEGMQSAMGGRFCGSCQKTVIDFTQMSDADMLATITRLAGGCCGRFAAQQLERPLVLHPAHRVPFRMPTLPAAVVLASWLLLSLPDSLHAQQQKPVATQQVSCPPGVEQMIVGEVVPYTVISGCVKNGSRPIANATVLLGNTTRQTKTDANGCFKLEMAALLPDKAYLLVKAAPYANKKVVMDAQHPDKFLDIQLQDLRPMVMGKMTIKTTTKTVR</sequence>
<reference evidence="1 2" key="1">
    <citation type="submission" date="2016-08" db="EMBL/GenBank/DDBJ databases">
        <authorList>
            <person name="Seilhamer J.J."/>
        </authorList>
    </citation>
    <scope>NUCLEOTIDE SEQUENCE [LARGE SCALE GENOMIC DNA]</scope>
    <source>
        <strain evidence="1 2">A37T2</strain>
    </source>
</reference>
<accession>A0A1C4F8C9</accession>
<dbReference type="SUPFAM" id="SSF49464">
    <property type="entry name" value="Carboxypeptidase regulatory domain-like"/>
    <property type="match status" value="1"/>
</dbReference>
<protein>
    <recommendedName>
        <fullName evidence="3">CarboxypepD_reg-like domain-containing protein</fullName>
    </recommendedName>
</protein>
<dbReference type="Proteomes" id="UP000242818">
    <property type="component" value="Unassembled WGS sequence"/>
</dbReference>
<organism evidence="1 2">
    <name type="scientific">Chitinophaga costaii</name>
    <dbReference type="NCBI Taxonomy" id="1335309"/>
    <lineage>
        <taxon>Bacteria</taxon>
        <taxon>Pseudomonadati</taxon>
        <taxon>Bacteroidota</taxon>
        <taxon>Chitinophagia</taxon>
        <taxon>Chitinophagales</taxon>
        <taxon>Chitinophagaceae</taxon>
        <taxon>Chitinophaga</taxon>
    </lineage>
</organism>
<evidence type="ECO:0008006" key="3">
    <source>
        <dbReference type="Google" id="ProtNLM"/>
    </source>
</evidence>
<dbReference type="STRING" id="1335309.GA0116948_11282"/>
<dbReference type="EMBL" id="FMAR01000012">
    <property type="protein sequence ID" value="SCC51935.1"/>
    <property type="molecule type" value="Genomic_DNA"/>
</dbReference>
<dbReference type="AlphaFoldDB" id="A0A1C4F8C9"/>
<dbReference type="Gene3D" id="2.60.40.1120">
    <property type="entry name" value="Carboxypeptidase-like, regulatory domain"/>
    <property type="match status" value="1"/>
</dbReference>
<evidence type="ECO:0000313" key="1">
    <source>
        <dbReference type="EMBL" id="SCC51935.1"/>
    </source>
</evidence>